<comment type="caution">
    <text evidence="9">The sequence shown here is derived from an EMBL/GenBank/DDBJ whole genome shotgun (WGS) entry which is preliminary data.</text>
</comment>
<feature type="domain" description="RWP-RK" evidence="8">
    <location>
        <begin position="1"/>
        <end position="81"/>
    </location>
</feature>
<dbReference type="OrthoDB" id="6270329at2759"/>
<evidence type="ECO:0000256" key="2">
    <source>
        <dbReference type="ARBA" id="ARBA00023015"/>
    </source>
</evidence>
<evidence type="ECO:0000256" key="6">
    <source>
        <dbReference type="ARBA" id="ARBA00023242"/>
    </source>
</evidence>
<keyword evidence="4" id="KW-0238">DNA-binding</keyword>
<dbReference type="Proteomes" id="UP000664859">
    <property type="component" value="Unassembled WGS sequence"/>
</dbReference>
<keyword evidence="3" id="KW-0175">Coiled coil</keyword>
<dbReference type="AlphaFoldDB" id="A0A835Z1M5"/>
<feature type="compositionally biased region" description="Polar residues" evidence="7">
    <location>
        <begin position="143"/>
        <end position="153"/>
    </location>
</feature>
<dbReference type="InterPro" id="IPR044607">
    <property type="entry name" value="RKD-like"/>
</dbReference>
<keyword evidence="2" id="KW-0805">Transcription regulation</keyword>
<dbReference type="PANTHER" id="PTHR46373:SF2">
    <property type="entry name" value="RWP-RK DOMAIN-CONTAINING PROTEIN"/>
    <property type="match status" value="1"/>
</dbReference>
<name>A0A835Z1M5_9STRA</name>
<gene>
    <name evidence="9" type="ORF">JKP88DRAFT_311111</name>
</gene>
<protein>
    <submittedName>
        <fullName evidence="9">Putative NIN-like transcription factor</fullName>
    </submittedName>
</protein>
<evidence type="ECO:0000256" key="3">
    <source>
        <dbReference type="ARBA" id="ARBA00023054"/>
    </source>
</evidence>
<evidence type="ECO:0000313" key="9">
    <source>
        <dbReference type="EMBL" id="KAG5185837.1"/>
    </source>
</evidence>
<dbReference type="PROSITE" id="PS51519">
    <property type="entry name" value="RWP_RK"/>
    <property type="match status" value="1"/>
</dbReference>
<evidence type="ECO:0000313" key="10">
    <source>
        <dbReference type="Proteomes" id="UP000664859"/>
    </source>
</evidence>
<keyword evidence="5" id="KW-0804">Transcription</keyword>
<accession>A0A835Z1M5</accession>
<dbReference type="GO" id="GO:0003677">
    <property type="term" value="F:DNA binding"/>
    <property type="evidence" value="ECO:0007669"/>
    <property type="project" value="UniProtKB-KW"/>
</dbReference>
<evidence type="ECO:0000256" key="4">
    <source>
        <dbReference type="ARBA" id="ARBA00023125"/>
    </source>
</evidence>
<evidence type="ECO:0000256" key="1">
    <source>
        <dbReference type="ARBA" id="ARBA00004049"/>
    </source>
</evidence>
<evidence type="ECO:0000256" key="7">
    <source>
        <dbReference type="SAM" id="MobiDB-lite"/>
    </source>
</evidence>
<evidence type="ECO:0000256" key="5">
    <source>
        <dbReference type="ARBA" id="ARBA00023163"/>
    </source>
</evidence>
<dbReference type="PANTHER" id="PTHR46373">
    <property type="entry name" value="PROTEIN RKD4"/>
    <property type="match status" value="1"/>
</dbReference>
<feature type="region of interest" description="Disordered" evidence="7">
    <location>
        <begin position="130"/>
        <end position="181"/>
    </location>
</feature>
<dbReference type="InterPro" id="IPR003035">
    <property type="entry name" value="RWP-RK_dom"/>
</dbReference>
<organism evidence="9 10">
    <name type="scientific">Tribonema minus</name>
    <dbReference type="NCBI Taxonomy" id="303371"/>
    <lineage>
        <taxon>Eukaryota</taxon>
        <taxon>Sar</taxon>
        <taxon>Stramenopiles</taxon>
        <taxon>Ochrophyta</taxon>
        <taxon>PX clade</taxon>
        <taxon>Xanthophyceae</taxon>
        <taxon>Tribonematales</taxon>
        <taxon>Tribonemataceae</taxon>
        <taxon>Tribonema</taxon>
    </lineage>
</organism>
<dbReference type="Pfam" id="PF02042">
    <property type="entry name" value="RWP-RK"/>
    <property type="match status" value="1"/>
</dbReference>
<dbReference type="GO" id="GO:0003700">
    <property type="term" value="F:DNA-binding transcription factor activity"/>
    <property type="evidence" value="ECO:0007669"/>
    <property type="project" value="InterPro"/>
</dbReference>
<dbReference type="EMBL" id="JAFCMP010000120">
    <property type="protein sequence ID" value="KAG5185837.1"/>
    <property type="molecule type" value="Genomic_DNA"/>
</dbReference>
<evidence type="ECO:0000259" key="8">
    <source>
        <dbReference type="PROSITE" id="PS51519"/>
    </source>
</evidence>
<sequence length="372" mass="39832">MMDGSMRHIEADNITLELLQSFYNVPLAELAKELGLSLTLLKKICRKYGIQRWPHRQIRSINKSAQELTERINGATSHEERAELQSQLHLLEKKKRLVTRGASSGLQSALRNALFLANPEQLEEDAVFDAPGAAPSMSPPPRQVSQPTPSRQANPMYKMMQHARSGQRAEKSVAMGRDAQPAQRPAMFLPPTSAAAAPGGFGGFRGPMAPQDDPLLQHQMATQMAQLAMQQQMQMNNYLCMGPAPQPAAAAAAVPPLHASFFAPDAGAADVSAFDATPLNEVAALLGMSDEELALSAMQPSVAMDFDADLVHMMLDAGGGSDELLGEPAYAQQPPQQLPQIMQTGGGGGALHAPPAAPGYHPSFLSMGTWSL</sequence>
<proteinExistence type="predicted"/>
<reference evidence="9" key="1">
    <citation type="submission" date="2021-02" db="EMBL/GenBank/DDBJ databases">
        <title>First Annotated Genome of the Yellow-green Alga Tribonema minus.</title>
        <authorList>
            <person name="Mahan K.M."/>
        </authorList>
    </citation>
    <scope>NUCLEOTIDE SEQUENCE</scope>
    <source>
        <strain evidence="9">UTEX B ZZ1240</strain>
    </source>
</reference>
<keyword evidence="6" id="KW-0539">Nucleus</keyword>
<keyword evidence="10" id="KW-1185">Reference proteome</keyword>
<comment type="function">
    <text evidence="1">Putative transcription factor.</text>
</comment>